<dbReference type="Proteomes" id="UP000248961">
    <property type="component" value="Unassembled WGS sequence"/>
</dbReference>
<dbReference type="InterPro" id="IPR046539">
    <property type="entry name" value="DUF6604"/>
</dbReference>
<reference evidence="2 3" key="1">
    <citation type="submission" date="2018-02" db="EMBL/GenBank/DDBJ databases">
        <title>The genomes of Aspergillus section Nigri reveals drivers in fungal speciation.</title>
        <authorList>
            <consortium name="DOE Joint Genome Institute"/>
            <person name="Vesth T.C."/>
            <person name="Nybo J."/>
            <person name="Theobald S."/>
            <person name="Brandl J."/>
            <person name="Frisvad J.C."/>
            <person name="Nielsen K.F."/>
            <person name="Lyhne E.K."/>
            <person name="Kogle M.E."/>
            <person name="Kuo A."/>
            <person name="Riley R."/>
            <person name="Clum A."/>
            <person name="Nolan M."/>
            <person name="Lipzen A."/>
            <person name="Salamov A."/>
            <person name="Henrissat B."/>
            <person name="Wiebenga A."/>
            <person name="De vries R.P."/>
            <person name="Grigoriev I.V."/>
            <person name="Mortensen U.H."/>
            <person name="Andersen M.R."/>
            <person name="Baker S.E."/>
        </authorList>
    </citation>
    <scope>NUCLEOTIDE SEQUENCE [LARGE SCALE GENOMIC DNA]</scope>
    <source>
        <strain evidence="2 3">CBS 101889</strain>
    </source>
</reference>
<accession>A0A395HN87</accession>
<dbReference type="OrthoDB" id="5238236at2759"/>
<dbReference type="AlphaFoldDB" id="A0A395HN87"/>
<feature type="domain" description="DUF6604" evidence="1">
    <location>
        <begin position="14"/>
        <end position="185"/>
    </location>
</feature>
<evidence type="ECO:0000259" key="1">
    <source>
        <dbReference type="Pfam" id="PF20253"/>
    </source>
</evidence>
<evidence type="ECO:0000313" key="2">
    <source>
        <dbReference type="EMBL" id="RAL09412.1"/>
    </source>
</evidence>
<evidence type="ECO:0000313" key="3">
    <source>
        <dbReference type="Proteomes" id="UP000248961"/>
    </source>
</evidence>
<dbReference type="Pfam" id="PF20253">
    <property type="entry name" value="DUF6604"/>
    <property type="match status" value="1"/>
</dbReference>
<keyword evidence="3" id="KW-1185">Reference proteome</keyword>
<dbReference type="PANTHER" id="PTHR38795">
    <property type="entry name" value="DUF6604 DOMAIN-CONTAINING PROTEIN"/>
    <property type="match status" value="1"/>
</dbReference>
<name>A0A395HN87_ASPHC</name>
<dbReference type="VEuPathDB" id="FungiDB:BO97DRAFT_458229"/>
<dbReference type="STRING" id="1450537.A0A395HN87"/>
<proteinExistence type="predicted"/>
<dbReference type="PANTHER" id="PTHR38795:SF1">
    <property type="entry name" value="DUF6604 DOMAIN-CONTAINING PROTEIN"/>
    <property type="match status" value="1"/>
</dbReference>
<gene>
    <name evidence="2" type="ORF">BO97DRAFT_458229</name>
</gene>
<dbReference type="EMBL" id="KZ824304">
    <property type="protein sequence ID" value="RAL09412.1"/>
    <property type="molecule type" value="Genomic_DNA"/>
</dbReference>
<organism evidence="2 3">
    <name type="scientific">Aspergillus homomorphus (strain CBS 101889)</name>
    <dbReference type="NCBI Taxonomy" id="1450537"/>
    <lineage>
        <taxon>Eukaryota</taxon>
        <taxon>Fungi</taxon>
        <taxon>Dikarya</taxon>
        <taxon>Ascomycota</taxon>
        <taxon>Pezizomycotina</taxon>
        <taxon>Eurotiomycetes</taxon>
        <taxon>Eurotiomycetidae</taxon>
        <taxon>Eurotiales</taxon>
        <taxon>Aspergillaceae</taxon>
        <taxon>Aspergillus</taxon>
        <taxon>Aspergillus subgen. Circumdati</taxon>
    </lineage>
</organism>
<sequence length="655" mass="73436">MAAAQGAEPPKCFVTSNEYAELADRIAASGAAIVQVPRKLITRLEGAIECRRKHGQKIQGADQGSDQRHQQLMATEPAAAPDERFTAQEKNQFEGLEVHEPSESFLNAPDAPRPAPEVRYEAEPPRTLADAKFALRLILEDIGAMHRFVAAQWGYYRRNATRIEAVVLASETAVSLVSQLVAEAEEIFQPFHGSVHDLCEARFPVEDAFSRELRSAMKVRKVSIPLLAAATLFYQTRCAMGVDVHKAFDELQAEMEKIRKDVERVIECHSEDIQWVILTPLLSALNQVECDILSQERNDYDGMDGFEGEETPAFQLLKIHPQFSGLLLCEFKRLAQIIILEFVNQSMAVLGICHLYNAGQKEGLLDGNLWPDVPLTMIFHPNVIGSGQTNTRDDFYRSFKFAIGMSAVQATLSERSSRKTGRLSKAYEFQPHAEVTCMLTERCTTPERPRWTAKEVEHILSESRFSESDGGLIDHFSGLCVGTLARDKKPAARSSGRPTNTEFLHLLSRHVKAEQLEFKIPWLTLHVVAWKVLTRFRDAYSEDLKLLKARYFPYGKLHPCCVPHLIFADGSPLAQAGNRDRLHPLPGEAEILKTRENKGQISEDTLLAKLITILKTVVREKNLEGMSEFEGHVGLGSLDGQSVRTILPRLIYRGE</sequence>
<dbReference type="GeneID" id="37203513"/>
<protein>
    <recommendedName>
        <fullName evidence="1">DUF6604 domain-containing protein</fullName>
    </recommendedName>
</protein>
<dbReference type="RefSeq" id="XP_025548566.1">
    <property type="nucleotide sequence ID" value="XM_025699224.1"/>
</dbReference>